<proteinExistence type="predicted"/>
<gene>
    <name evidence="1" type="ORF">METZ01_LOCUS305744</name>
</gene>
<organism evidence="1">
    <name type="scientific">marine metagenome</name>
    <dbReference type="NCBI Taxonomy" id="408172"/>
    <lineage>
        <taxon>unclassified sequences</taxon>
        <taxon>metagenomes</taxon>
        <taxon>ecological metagenomes</taxon>
    </lineage>
</organism>
<sequence>QQSGNKKESSSIFRDYFGLQYQWTGENVDARVGFFRWFDVDPTTSFIYDRSSGSSGFQSAFENLLSNYHEAEANTSFYTLELDAIWSGMAWKLDAGYYTRKNVYTYSIEDRNKLKFSTVNAPFTAWATSIERTFPYFYWLMMYSQRNFSNVPSGSHVLFFENEPNLVNTERDLGRDQLTGIAVVKTPDNNIRVAMVHFQTWPFIQRGWVSLWTWDRPEDNYQLEFKFYSLKTDYQKMLDSVLDTTQAYFVYTQRFSGF</sequence>
<dbReference type="EMBL" id="UINC01096201">
    <property type="protein sequence ID" value="SVC52890.1"/>
    <property type="molecule type" value="Genomic_DNA"/>
</dbReference>
<name>A0A382MWI1_9ZZZZ</name>
<reference evidence="1" key="1">
    <citation type="submission" date="2018-05" db="EMBL/GenBank/DDBJ databases">
        <authorList>
            <person name="Lanie J.A."/>
            <person name="Ng W.-L."/>
            <person name="Kazmierczak K.M."/>
            <person name="Andrzejewski T.M."/>
            <person name="Davidsen T.M."/>
            <person name="Wayne K.J."/>
            <person name="Tettelin H."/>
            <person name="Glass J.I."/>
            <person name="Rusch D."/>
            <person name="Podicherti R."/>
            <person name="Tsui H.-C.T."/>
            <person name="Winkler M.E."/>
        </authorList>
    </citation>
    <scope>NUCLEOTIDE SEQUENCE</scope>
</reference>
<protein>
    <submittedName>
        <fullName evidence="1">Uncharacterized protein</fullName>
    </submittedName>
</protein>
<evidence type="ECO:0000313" key="1">
    <source>
        <dbReference type="EMBL" id="SVC52890.1"/>
    </source>
</evidence>
<dbReference type="AlphaFoldDB" id="A0A382MWI1"/>
<accession>A0A382MWI1</accession>
<feature type="non-terminal residue" evidence="1">
    <location>
        <position position="1"/>
    </location>
</feature>